<dbReference type="VEuPathDB" id="FungiDB:sscle_16g110350"/>
<organism evidence="7 8">
    <name type="scientific">Sclerotinia sclerotiorum (strain ATCC 18683 / 1980 / Ss-1)</name>
    <name type="common">White mold</name>
    <name type="synonym">Whetzelinia sclerotiorum</name>
    <dbReference type="NCBI Taxonomy" id="665079"/>
    <lineage>
        <taxon>Eukaryota</taxon>
        <taxon>Fungi</taxon>
        <taxon>Dikarya</taxon>
        <taxon>Ascomycota</taxon>
        <taxon>Pezizomycotina</taxon>
        <taxon>Leotiomycetes</taxon>
        <taxon>Helotiales</taxon>
        <taxon>Sclerotiniaceae</taxon>
        <taxon>Sclerotinia</taxon>
    </lineage>
</organism>
<dbReference type="Gene3D" id="3.40.640.10">
    <property type="entry name" value="Type I PLP-dependent aspartate aminotransferase-like (Major domain)"/>
    <property type="match status" value="1"/>
</dbReference>
<dbReference type="SUPFAM" id="SSF53383">
    <property type="entry name" value="PLP-dependent transferases"/>
    <property type="match status" value="1"/>
</dbReference>
<dbReference type="OrthoDB" id="2382073at2759"/>
<dbReference type="PROSITE" id="PS00599">
    <property type="entry name" value="AA_TRANSFER_CLASS_2"/>
    <property type="match status" value="1"/>
</dbReference>
<evidence type="ECO:0000256" key="5">
    <source>
        <dbReference type="RuleBase" id="RU003693"/>
    </source>
</evidence>
<sequence>MEGDMSPLKELVQAAKEIFPGGNAQFIVDEAHSMGVVGEIGLGDVKALDLDSEIAIKTHTFSKAFGSIGGVILGKHTIKNALVNFSRSTVFTTAPAFHQIAAIRAGYYLMPQPETKAEEANERKIISIPVSEDWDEREFDTQLVPLWTRERYDLWLTFHLDARKYSAFPVTFPVVPKGNARLRIVIHVDHTEEQIDELVAAICEWAEEMIEIEMGTKGRGKVPWAAQQVYALSEEGVINGDIA</sequence>
<gene>
    <name evidence="7" type="ORF">sscle_16g110350</name>
</gene>
<dbReference type="InterPro" id="IPR001917">
    <property type="entry name" value="Aminotrans_II_pyridoxalP_BS"/>
</dbReference>
<dbReference type="Gene3D" id="3.90.1150.10">
    <property type="entry name" value="Aspartate Aminotransferase, domain 1"/>
    <property type="match status" value="1"/>
</dbReference>
<dbReference type="InterPro" id="IPR004839">
    <property type="entry name" value="Aminotransferase_I/II_large"/>
</dbReference>
<keyword evidence="3" id="KW-0808">Transferase</keyword>
<reference evidence="8" key="1">
    <citation type="journal article" date="2017" name="Genome Biol. Evol.">
        <title>The complete genome sequence of the phytopathogenic fungus Sclerotinia sclerotiorum reveals insights into the genome architecture of broad host range pathogens.</title>
        <authorList>
            <person name="Derbyshire M."/>
            <person name="Denton-Giles M."/>
            <person name="Hegedus D."/>
            <person name="Seifbarghy S."/>
            <person name="Rollins J."/>
            <person name="van Kan J."/>
            <person name="Seidl M.F."/>
            <person name="Faino L."/>
            <person name="Mbengue M."/>
            <person name="Navaud O."/>
            <person name="Raffaele S."/>
            <person name="Hammond-Kosack K."/>
            <person name="Heard S."/>
            <person name="Oliver R."/>
        </authorList>
    </citation>
    <scope>NUCLEOTIDE SEQUENCE [LARGE SCALE GENOMIC DNA]</scope>
    <source>
        <strain evidence="8">ATCC 18683 / 1980 / Ss-1</strain>
    </source>
</reference>
<evidence type="ECO:0000313" key="7">
    <source>
        <dbReference type="EMBL" id="APA16265.1"/>
    </source>
</evidence>
<accession>A0A1D9QMU6</accession>
<dbReference type="Proteomes" id="UP000177798">
    <property type="component" value="Chromosome 16"/>
</dbReference>
<dbReference type="InterPro" id="IPR050087">
    <property type="entry name" value="AON_synthase_class-II"/>
</dbReference>
<evidence type="ECO:0000256" key="3">
    <source>
        <dbReference type="ARBA" id="ARBA00022679"/>
    </source>
</evidence>
<feature type="domain" description="Aminotransferase class I/classII large" evidence="6">
    <location>
        <begin position="1"/>
        <end position="202"/>
    </location>
</feature>
<dbReference type="Pfam" id="PF00155">
    <property type="entry name" value="Aminotran_1_2"/>
    <property type="match status" value="1"/>
</dbReference>
<comment type="similarity">
    <text evidence="2">Belongs to the class-II pyridoxal-phosphate-dependent aminotransferase family. BioF subfamily.</text>
</comment>
<dbReference type="EMBL" id="CP017829">
    <property type="protein sequence ID" value="APA16265.1"/>
    <property type="molecule type" value="Genomic_DNA"/>
</dbReference>
<dbReference type="GO" id="GO:0030170">
    <property type="term" value="F:pyridoxal phosphate binding"/>
    <property type="evidence" value="ECO:0007669"/>
    <property type="project" value="InterPro"/>
</dbReference>
<name>A0A1D9QMU6_SCLS1</name>
<evidence type="ECO:0000256" key="2">
    <source>
        <dbReference type="ARBA" id="ARBA00010008"/>
    </source>
</evidence>
<dbReference type="PANTHER" id="PTHR13693">
    <property type="entry name" value="CLASS II AMINOTRANSFERASE/8-AMINO-7-OXONONANOATE SYNTHASE"/>
    <property type="match status" value="1"/>
</dbReference>
<dbReference type="PANTHER" id="PTHR13693:SF77">
    <property type="entry name" value="8-AMINO-7-OXONONANOATE SYNTHASE"/>
    <property type="match status" value="1"/>
</dbReference>
<dbReference type="GO" id="GO:0016740">
    <property type="term" value="F:transferase activity"/>
    <property type="evidence" value="ECO:0007669"/>
    <property type="project" value="UniProtKB-KW"/>
</dbReference>
<proteinExistence type="inferred from homology"/>
<dbReference type="InterPro" id="IPR015424">
    <property type="entry name" value="PyrdxlP-dep_Trfase"/>
</dbReference>
<dbReference type="InterPro" id="IPR015422">
    <property type="entry name" value="PyrdxlP-dep_Trfase_small"/>
</dbReference>
<keyword evidence="4 5" id="KW-0663">Pyridoxal phosphate</keyword>
<evidence type="ECO:0000259" key="6">
    <source>
        <dbReference type="Pfam" id="PF00155"/>
    </source>
</evidence>
<evidence type="ECO:0000256" key="1">
    <source>
        <dbReference type="ARBA" id="ARBA00001933"/>
    </source>
</evidence>
<evidence type="ECO:0000313" key="8">
    <source>
        <dbReference type="Proteomes" id="UP000177798"/>
    </source>
</evidence>
<comment type="cofactor">
    <cofactor evidence="1 5">
        <name>pyridoxal 5'-phosphate</name>
        <dbReference type="ChEBI" id="CHEBI:597326"/>
    </cofactor>
</comment>
<evidence type="ECO:0000256" key="4">
    <source>
        <dbReference type="ARBA" id="ARBA00022898"/>
    </source>
</evidence>
<dbReference type="InterPro" id="IPR015421">
    <property type="entry name" value="PyrdxlP-dep_Trfase_major"/>
</dbReference>
<dbReference type="AlphaFoldDB" id="A0A1D9QMU6"/>
<protein>
    <recommendedName>
        <fullName evidence="6">Aminotransferase class I/classII large domain-containing protein</fullName>
    </recommendedName>
</protein>